<evidence type="ECO:0000259" key="2">
    <source>
        <dbReference type="Pfam" id="PF00535"/>
    </source>
</evidence>
<dbReference type="KEGG" id="dog:HP555_08470"/>
<dbReference type="PANTHER" id="PTHR48090:SF7">
    <property type="entry name" value="RFBJ PROTEIN"/>
    <property type="match status" value="1"/>
</dbReference>
<feature type="transmembrane region" description="Helical" evidence="1">
    <location>
        <begin position="231"/>
        <end position="249"/>
    </location>
</feature>
<feature type="transmembrane region" description="Helical" evidence="1">
    <location>
        <begin position="261"/>
        <end position="278"/>
    </location>
</feature>
<dbReference type="Gene3D" id="3.90.550.10">
    <property type="entry name" value="Spore Coat Polysaccharide Biosynthesis Protein SpsA, Chain A"/>
    <property type="match status" value="1"/>
</dbReference>
<protein>
    <submittedName>
        <fullName evidence="3">Glycosyltransferase family 2 protein</fullName>
    </submittedName>
</protein>
<dbReference type="AlphaFoldDB" id="A0A7T5VDS3"/>
<keyword evidence="4" id="KW-1185">Reference proteome</keyword>
<organism evidence="3 4">
    <name type="scientific">Desulfobulbus oligotrophicus</name>
    <dbReference type="NCBI Taxonomy" id="1909699"/>
    <lineage>
        <taxon>Bacteria</taxon>
        <taxon>Pseudomonadati</taxon>
        <taxon>Thermodesulfobacteriota</taxon>
        <taxon>Desulfobulbia</taxon>
        <taxon>Desulfobulbales</taxon>
        <taxon>Desulfobulbaceae</taxon>
        <taxon>Desulfobulbus</taxon>
    </lineage>
</organism>
<keyword evidence="1" id="KW-0472">Membrane</keyword>
<evidence type="ECO:0000256" key="1">
    <source>
        <dbReference type="SAM" id="Phobius"/>
    </source>
</evidence>
<dbReference type="EMBL" id="CP054140">
    <property type="protein sequence ID" value="QQG65897.1"/>
    <property type="molecule type" value="Genomic_DNA"/>
</dbReference>
<gene>
    <name evidence="3" type="ORF">HP555_08470</name>
</gene>
<dbReference type="RefSeq" id="WP_233249117.1">
    <property type="nucleotide sequence ID" value="NZ_CP054140.1"/>
</dbReference>
<feature type="domain" description="Glycosyltransferase 2-like" evidence="2">
    <location>
        <begin position="12"/>
        <end position="164"/>
    </location>
</feature>
<evidence type="ECO:0000313" key="4">
    <source>
        <dbReference type="Proteomes" id="UP000596092"/>
    </source>
</evidence>
<dbReference type="InterPro" id="IPR001173">
    <property type="entry name" value="Glyco_trans_2-like"/>
</dbReference>
<dbReference type="SUPFAM" id="SSF53448">
    <property type="entry name" value="Nucleotide-diphospho-sugar transferases"/>
    <property type="match status" value="1"/>
</dbReference>
<dbReference type="PANTHER" id="PTHR48090">
    <property type="entry name" value="UNDECAPRENYL-PHOSPHATE 4-DEOXY-4-FORMAMIDO-L-ARABINOSE TRANSFERASE-RELATED"/>
    <property type="match status" value="1"/>
</dbReference>
<dbReference type="InterPro" id="IPR050256">
    <property type="entry name" value="Glycosyltransferase_2"/>
</dbReference>
<keyword evidence="3" id="KW-0808">Transferase</keyword>
<dbReference type="CDD" id="cd04179">
    <property type="entry name" value="DPM_DPG-synthase_like"/>
    <property type="match status" value="1"/>
</dbReference>
<dbReference type="GO" id="GO:0016740">
    <property type="term" value="F:transferase activity"/>
    <property type="evidence" value="ECO:0007669"/>
    <property type="project" value="UniProtKB-KW"/>
</dbReference>
<proteinExistence type="predicted"/>
<dbReference type="InterPro" id="IPR029044">
    <property type="entry name" value="Nucleotide-diphossugar_trans"/>
</dbReference>
<keyword evidence="1" id="KW-1133">Transmembrane helix</keyword>
<name>A0A7T5VDS3_9BACT</name>
<dbReference type="Proteomes" id="UP000596092">
    <property type="component" value="Chromosome"/>
</dbReference>
<accession>A0A7T5VDS3</accession>
<reference evidence="3 4" key="1">
    <citation type="submission" date="2020-05" db="EMBL/GenBank/DDBJ databases">
        <title>Complete genome of Desulfobulbus oligotrophicus.</title>
        <authorList>
            <person name="Podar M."/>
        </authorList>
    </citation>
    <scope>NUCLEOTIDE SEQUENCE [LARGE SCALE GENOMIC DNA]</scope>
    <source>
        <strain evidence="3 4">Prop6</strain>
    </source>
</reference>
<keyword evidence="1" id="KW-0812">Transmembrane</keyword>
<dbReference type="Pfam" id="PF00535">
    <property type="entry name" value="Glycos_transf_2"/>
    <property type="match status" value="1"/>
</dbReference>
<evidence type="ECO:0000313" key="3">
    <source>
        <dbReference type="EMBL" id="QQG65897.1"/>
    </source>
</evidence>
<sequence length="290" mass="33053">MTVADTKKYEVTILLPAFNEEGVIGTTIQRIRELYPEYEILVVDDGSTDQTMAEAMAAGANVWPHPYNIGNGAAIKSGLRCARGEWVVMMDADGQHQPEDIARLLAHRDRFDMVVGARTRQSETRAHRDLANWLYNKFASYVTKFKIEDLTSGFRLVRVSVAKQFLYLLPNTFSYPSTLTMAYLRSGRSVKYIPIQTRARVGKSKIKLLRDGTRFFLIITKIATLFSPFRVFLPISFSLFTTGVCYYAYTFFTQGRFTNMSALLFNTSVIIFMIGLVAEQVSQMRYDRTE</sequence>